<protein>
    <submittedName>
        <fullName evidence="4">Outer membrane biogenesis protein BamB</fullName>
    </submittedName>
</protein>
<feature type="domain" description="Pyrrolo-quinoline quinone repeat" evidence="3">
    <location>
        <begin position="232"/>
        <end position="419"/>
    </location>
</feature>
<evidence type="ECO:0000313" key="4">
    <source>
        <dbReference type="EMBL" id="TWU37882.1"/>
    </source>
</evidence>
<comment type="caution">
    <text evidence="4">The sequence shown here is derived from an EMBL/GenBank/DDBJ whole genome shotgun (WGS) entry which is preliminary data.</text>
</comment>
<keyword evidence="5" id="KW-1185">Reference proteome</keyword>
<evidence type="ECO:0000256" key="1">
    <source>
        <dbReference type="SAM" id="MobiDB-lite"/>
    </source>
</evidence>
<dbReference type="PANTHER" id="PTHR34512:SF30">
    <property type="entry name" value="OUTER MEMBRANE PROTEIN ASSEMBLY FACTOR BAMB"/>
    <property type="match status" value="1"/>
</dbReference>
<dbReference type="Gene3D" id="2.40.128.630">
    <property type="match status" value="1"/>
</dbReference>
<dbReference type="SUPFAM" id="SSF50998">
    <property type="entry name" value="Quinoprotein alcohol dehydrogenase-like"/>
    <property type="match status" value="1"/>
</dbReference>
<sequence length="603" mass="65751">MTPNDRYKIAFRTSIITGVFAVIVALLLINDYARRAEEDPLSGAIYTEMRDELRNDPNNEALQASFRELDAELREVYFDQRSFTYWGAWLLLLSSSATIGLGKWAAVLRRRLPDPRSTPQEHREAADEVDSRTGRYAVAGLAALTVVVAFGFFAAMENRFASINLVSPHLVSAERQAESVAQPATAAAEAAAELDEAKTENQPSLPSEAERRENWPRFRGPHGLGIVSDQSVRIEFDAESGDGVVWQSDVPLPGNNSPIIWGNRIFLSGATEEKREVICFATETGERLWSQEVPSTPESTAEVPEVMDDTGYAAPTMATDGRSVFAIFANGDIGAFDFEGKLTWSRSLGIPINNYGHASSLTTFENLLIVQFDQGHEGDALSKLLALDVQSGETVWEANREEVPNSWATPIIVDVAGEPQLIVCGPPSVVAYSPRDGSEIWRAECLDGDVGPSPVSVDGIVVVANEMPGVTAIKADGEGDVTETHLLWENYYGAPALCSPLATEKMVFLLTSDGLLCAYDLQGAEDPIWEHEIDASFSSSPTMIDNHLHLIDTDGKVYVLDTTMEGCTTIAESNLGDECVTSPAVKDGRMYFRTKSKLICIGK</sequence>
<dbReference type="PANTHER" id="PTHR34512">
    <property type="entry name" value="CELL SURFACE PROTEIN"/>
    <property type="match status" value="1"/>
</dbReference>
<dbReference type="Proteomes" id="UP000315471">
    <property type="component" value="Unassembled WGS sequence"/>
</dbReference>
<evidence type="ECO:0000313" key="5">
    <source>
        <dbReference type="Proteomes" id="UP000315471"/>
    </source>
</evidence>
<dbReference type="InterPro" id="IPR002372">
    <property type="entry name" value="PQQ_rpt_dom"/>
</dbReference>
<keyword evidence="2" id="KW-0472">Membrane</keyword>
<feature type="transmembrane region" description="Helical" evidence="2">
    <location>
        <begin position="136"/>
        <end position="156"/>
    </location>
</feature>
<proteinExistence type="predicted"/>
<organism evidence="4 5">
    <name type="scientific">Novipirellula aureliae</name>
    <dbReference type="NCBI Taxonomy" id="2527966"/>
    <lineage>
        <taxon>Bacteria</taxon>
        <taxon>Pseudomonadati</taxon>
        <taxon>Planctomycetota</taxon>
        <taxon>Planctomycetia</taxon>
        <taxon>Pirellulales</taxon>
        <taxon>Pirellulaceae</taxon>
        <taxon>Novipirellula</taxon>
    </lineage>
</organism>
<keyword evidence="2" id="KW-1133">Transmembrane helix</keyword>
<dbReference type="EMBL" id="SJPY01000007">
    <property type="protein sequence ID" value="TWU37882.1"/>
    <property type="molecule type" value="Genomic_DNA"/>
</dbReference>
<gene>
    <name evidence="4" type="ORF">Q31b_46710</name>
</gene>
<feature type="transmembrane region" description="Helical" evidence="2">
    <location>
        <begin position="9"/>
        <end position="29"/>
    </location>
</feature>
<feature type="transmembrane region" description="Helical" evidence="2">
    <location>
        <begin position="83"/>
        <end position="106"/>
    </location>
</feature>
<dbReference type="InterPro" id="IPR015943">
    <property type="entry name" value="WD40/YVTN_repeat-like_dom_sf"/>
</dbReference>
<feature type="domain" description="Pyrrolo-quinoline quinone repeat" evidence="3">
    <location>
        <begin position="428"/>
        <end position="595"/>
    </location>
</feature>
<dbReference type="Gene3D" id="2.130.10.10">
    <property type="entry name" value="YVTN repeat-like/Quinoprotein amine dehydrogenase"/>
    <property type="match status" value="1"/>
</dbReference>
<reference evidence="4 5" key="1">
    <citation type="submission" date="2019-02" db="EMBL/GenBank/DDBJ databases">
        <title>Deep-cultivation of Planctomycetes and their phenomic and genomic characterization uncovers novel biology.</title>
        <authorList>
            <person name="Wiegand S."/>
            <person name="Jogler M."/>
            <person name="Boedeker C."/>
            <person name="Pinto D."/>
            <person name="Vollmers J."/>
            <person name="Rivas-Marin E."/>
            <person name="Kohn T."/>
            <person name="Peeters S.H."/>
            <person name="Heuer A."/>
            <person name="Rast P."/>
            <person name="Oberbeckmann S."/>
            <person name="Bunk B."/>
            <person name="Jeske O."/>
            <person name="Meyerdierks A."/>
            <person name="Storesund J.E."/>
            <person name="Kallscheuer N."/>
            <person name="Luecker S."/>
            <person name="Lage O.M."/>
            <person name="Pohl T."/>
            <person name="Merkel B.J."/>
            <person name="Hornburger P."/>
            <person name="Mueller R.-W."/>
            <person name="Bruemmer F."/>
            <person name="Labrenz M."/>
            <person name="Spormann A.M."/>
            <person name="Op Den Camp H."/>
            <person name="Overmann J."/>
            <person name="Amann R."/>
            <person name="Jetten M.S.M."/>
            <person name="Mascher T."/>
            <person name="Medema M.H."/>
            <person name="Devos D.P."/>
            <person name="Kaster A.-K."/>
            <person name="Ovreas L."/>
            <person name="Rohde M."/>
            <person name="Galperin M.Y."/>
            <person name="Jogler C."/>
        </authorList>
    </citation>
    <scope>NUCLEOTIDE SEQUENCE [LARGE SCALE GENOMIC DNA]</scope>
    <source>
        <strain evidence="4 5">Q31b</strain>
    </source>
</reference>
<dbReference type="RefSeq" id="WP_197172026.1">
    <property type="nucleotide sequence ID" value="NZ_SJPY01000007.1"/>
</dbReference>
<dbReference type="InterPro" id="IPR011047">
    <property type="entry name" value="Quinoprotein_ADH-like_sf"/>
</dbReference>
<evidence type="ECO:0000259" key="3">
    <source>
        <dbReference type="Pfam" id="PF13360"/>
    </source>
</evidence>
<evidence type="ECO:0000256" key="2">
    <source>
        <dbReference type="SAM" id="Phobius"/>
    </source>
</evidence>
<dbReference type="AlphaFoldDB" id="A0A5C6DMK6"/>
<accession>A0A5C6DMK6</accession>
<dbReference type="Pfam" id="PF13360">
    <property type="entry name" value="PQQ_2"/>
    <property type="match status" value="2"/>
</dbReference>
<feature type="region of interest" description="Disordered" evidence="1">
    <location>
        <begin position="193"/>
        <end position="220"/>
    </location>
</feature>
<keyword evidence="2" id="KW-0812">Transmembrane</keyword>
<name>A0A5C6DMK6_9BACT</name>